<dbReference type="InterPro" id="IPR010982">
    <property type="entry name" value="Lambda_DNA-bd_dom_sf"/>
</dbReference>
<keyword evidence="2" id="KW-0805">Transcription regulation</keyword>
<dbReference type="PROSITE" id="PS50932">
    <property type="entry name" value="HTH_LACI_2"/>
    <property type="match status" value="1"/>
</dbReference>
<dbReference type="Pfam" id="PF13377">
    <property type="entry name" value="Peripla_BP_3"/>
    <property type="match status" value="1"/>
</dbReference>
<dbReference type="STRING" id="1794912.AXX12_02100"/>
<keyword evidence="1" id="KW-0678">Repressor</keyword>
<dbReference type="InterPro" id="IPR028082">
    <property type="entry name" value="Peripla_BP_I"/>
</dbReference>
<keyword evidence="4" id="KW-0804">Transcription</keyword>
<dbReference type="CDD" id="cd01392">
    <property type="entry name" value="HTH_LacI"/>
    <property type="match status" value="1"/>
</dbReference>
<dbReference type="RefSeq" id="WP_066238410.1">
    <property type="nucleotide sequence ID" value="NZ_LSGP01000013.1"/>
</dbReference>
<feature type="domain" description="HTH lacI-type" evidence="5">
    <location>
        <begin position="2"/>
        <end position="56"/>
    </location>
</feature>
<gene>
    <name evidence="6" type="ORF">AXX12_02100</name>
</gene>
<evidence type="ECO:0000259" key="5">
    <source>
        <dbReference type="PROSITE" id="PS50932"/>
    </source>
</evidence>
<dbReference type="SUPFAM" id="SSF53822">
    <property type="entry name" value="Periplasmic binding protein-like I"/>
    <property type="match status" value="1"/>
</dbReference>
<dbReference type="SUPFAM" id="SSF47413">
    <property type="entry name" value="lambda repressor-like DNA-binding domains"/>
    <property type="match status" value="1"/>
</dbReference>
<sequence>MVNIKEVAKQAGVSASTVSRVLTGNIPVAAETRQKVLDAVKDMNYQPNPLAQGLKGTRIKAIGLFIPNVRDLVFPAAVRGIEDTAKQHGYTVVLCNTDESIEKELSYIQNLRRRLINGFILSTARSNSPHLLALKEEKFPMVCLIRHLGEELDAVVLDNRDGAYQAVKYLVQRGHRKIVILNGNMEVYLYRERFAGYRQALEEAGIPLDKRLIFDNINGWDESGRVVRDMLNSGVRPDAIFGTSDPKAIGVLKAVKDCGFRVPDDISVIGFDDSDIAAFLDPPLTTVAQPFYEMGVKACEKLIRLIESKRRSRPKVEVLPARLVVRDSVR</sequence>
<organism evidence="6 7">
    <name type="scientific">Anaerosporomusa subterranea</name>
    <dbReference type="NCBI Taxonomy" id="1794912"/>
    <lineage>
        <taxon>Bacteria</taxon>
        <taxon>Bacillati</taxon>
        <taxon>Bacillota</taxon>
        <taxon>Negativicutes</taxon>
        <taxon>Acetonemataceae</taxon>
        <taxon>Anaerosporomusa</taxon>
    </lineage>
</organism>
<dbReference type="PANTHER" id="PTHR30146:SF148">
    <property type="entry name" value="HTH-TYPE TRANSCRIPTIONAL REPRESSOR PURR-RELATED"/>
    <property type="match status" value="1"/>
</dbReference>
<reference evidence="6 7" key="1">
    <citation type="submission" date="2016-02" db="EMBL/GenBank/DDBJ databases">
        <title>Anaerosporomusa subterraneum gen. nov., sp. nov., a spore-forming obligate anaerobe isolated from saprolite.</title>
        <authorList>
            <person name="Choi J.K."/>
            <person name="Shah M."/>
            <person name="Yee N."/>
        </authorList>
    </citation>
    <scope>NUCLEOTIDE SEQUENCE [LARGE SCALE GENOMIC DNA]</scope>
    <source>
        <strain evidence="6 7">RU4</strain>
    </source>
</reference>
<dbReference type="InterPro" id="IPR046335">
    <property type="entry name" value="LacI/GalR-like_sensor"/>
</dbReference>
<dbReference type="GO" id="GO:0003700">
    <property type="term" value="F:DNA-binding transcription factor activity"/>
    <property type="evidence" value="ECO:0007669"/>
    <property type="project" value="TreeGrafter"/>
</dbReference>
<dbReference type="Gene3D" id="1.10.260.40">
    <property type="entry name" value="lambda repressor-like DNA-binding domains"/>
    <property type="match status" value="1"/>
</dbReference>
<dbReference type="OrthoDB" id="9784962at2"/>
<keyword evidence="7" id="KW-1185">Reference proteome</keyword>
<proteinExistence type="predicted"/>
<dbReference type="AlphaFoldDB" id="A0A154BTW1"/>
<dbReference type="PANTHER" id="PTHR30146">
    <property type="entry name" value="LACI-RELATED TRANSCRIPTIONAL REPRESSOR"/>
    <property type="match status" value="1"/>
</dbReference>
<evidence type="ECO:0000313" key="6">
    <source>
        <dbReference type="EMBL" id="KYZ76958.1"/>
    </source>
</evidence>
<keyword evidence="3" id="KW-0238">DNA-binding</keyword>
<protein>
    <submittedName>
        <fullName evidence="6">LacI family transcriptional regulator</fullName>
    </submittedName>
</protein>
<evidence type="ECO:0000256" key="4">
    <source>
        <dbReference type="ARBA" id="ARBA00023163"/>
    </source>
</evidence>
<dbReference type="GO" id="GO:0000976">
    <property type="term" value="F:transcription cis-regulatory region binding"/>
    <property type="evidence" value="ECO:0007669"/>
    <property type="project" value="TreeGrafter"/>
</dbReference>
<evidence type="ECO:0000256" key="3">
    <source>
        <dbReference type="ARBA" id="ARBA00023125"/>
    </source>
</evidence>
<dbReference type="SMART" id="SM00354">
    <property type="entry name" value="HTH_LACI"/>
    <property type="match status" value="1"/>
</dbReference>
<evidence type="ECO:0000313" key="7">
    <source>
        <dbReference type="Proteomes" id="UP000076268"/>
    </source>
</evidence>
<dbReference type="Gene3D" id="3.40.50.2300">
    <property type="match status" value="2"/>
</dbReference>
<dbReference type="Proteomes" id="UP000076268">
    <property type="component" value="Unassembled WGS sequence"/>
</dbReference>
<dbReference type="InterPro" id="IPR000843">
    <property type="entry name" value="HTH_LacI"/>
</dbReference>
<accession>A0A154BTW1</accession>
<dbReference type="EMBL" id="LSGP01000013">
    <property type="protein sequence ID" value="KYZ76958.1"/>
    <property type="molecule type" value="Genomic_DNA"/>
</dbReference>
<dbReference type="PROSITE" id="PS00356">
    <property type="entry name" value="HTH_LACI_1"/>
    <property type="match status" value="1"/>
</dbReference>
<comment type="caution">
    <text evidence="6">The sequence shown here is derived from an EMBL/GenBank/DDBJ whole genome shotgun (WGS) entry which is preliminary data.</text>
</comment>
<evidence type="ECO:0000256" key="1">
    <source>
        <dbReference type="ARBA" id="ARBA00022491"/>
    </source>
</evidence>
<dbReference type="Pfam" id="PF00356">
    <property type="entry name" value="LacI"/>
    <property type="match status" value="1"/>
</dbReference>
<evidence type="ECO:0000256" key="2">
    <source>
        <dbReference type="ARBA" id="ARBA00023015"/>
    </source>
</evidence>
<name>A0A154BTW1_ANASB</name>
<dbReference type="CDD" id="cd06267">
    <property type="entry name" value="PBP1_LacI_sugar_binding-like"/>
    <property type="match status" value="1"/>
</dbReference>